<sequence length="204" mass="21100">MINLDISEAGLWTVTINRPEKANSLTSDMLEELVDIATRAQAARGLILTGAGKVFSAGADLDEARAGLATSTVWERLSAALAAVPCLKIAALNGTLAGGANGMALACDIRLAVPGAKVFYPVMKLGYLPQPSDAGRMAALIGPARTKMVLAAGQKIEAPEACAWGLVDRLVEPEDLMAQAQALLADSLAAKPEIATGILEMCQS</sequence>
<dbReference type="InterPro" id="IPR001753">
    <property type="entry name" value="Enoyl-CoA_hydra/iso"/>
</dbReference>
<dbReference type="SUPFAM" id="SSF52096">
    <property type="entry name" value="ClpP/crotonase"/>
    <property type="match status" value="1"/>
</dbReference>
<dbReference type="PANTHER" id="PTHR11941">
    <property type="entry name" value="ENOYL-COA HYDRATASE-RELATED"/>
    <property type="match status" value="1"/>
</dbReference>
<dbReference type="InterPro" id="IPR029045">
    <property type="entry name" value="ClpP/crotonase-like_dom_sf"/>
</dbReference>
<evidence type="ECO:0000256" key="1">
    <source>
        <dbReference type="ARBA" id="ARBA00005254"/>
    </source>
</evidence>
<accession>A0ABQ0AGC7</accession>
<evidence type="ECO:0000256" key="2">
    <source>
        <dbReference type="RuleBase" id="RU003707"/>
    </source>
</evidence>
<dbReference type="EMBL" id="BAABWU010000001">
    <property type="protein sequence ID" value="GAA6194932.1"/>
    <property type="molecule type" value="Genomic_DNA"/>
</dbReference>
<evidence type="ECO:0000313" key="4">
    <source>
        <dbReference type="Proteomes" id="UP001441944"/>
    </source>
</evidence>
<organism evidence="3 4">
    <name type="scientific">Pseudophaeobacter arcticus</name>
    <dbReference type="NCBI Taxonomy" id="385492"/>
    <lineage>
        <taxon>Bacteria</taxon>
        <taxon>Pseudomonadati</taxon>
        <taxon>Pseudomonadota</taxon>
        <taxon>Alphaproteobacteria</taxon>
        <taxon>Rhodobacterales</taxon>
        <taxon>Paracoccaceae</taxon>
        <taxon>Pseudophaeobacter</taxon>
    </lineage>
</organism>
<dbReference type="PANTHER" id="PTHR11941:SF54">
    <property type="entry name" value="ENOYL-COA HYDRATASE, MITOCHONDRIAL"/>
    <property type="match status" value="1"/>
</dbReference>
<dbReference type="PROSITE" id="PS00166">
    <property type="entry name" value="ENOYL_COA_HYDRATASE"/>
    <property type="match status" value="1"/>
</dbReference>
<comment type="caution">
    <text evidence="3">The sequence shown here is derived from an EMBL/GenBank/DDBJ whole genome shotgun (WGS) entry which is preliminary data.</text>
</comment>
<comment type="similarity">
    <text evidence="1 2">Belongs to the enoyl-CoA hydratase/isomerase family.</text>
</comment>
<dbReference type="Proteomes" id="UP001441944">
    <property type="component" value="Unassembled WGS sequence"/>
</dbReference>
<dbReference type="CDD" id="cd06558">
    <property type="entry name" value="crotonase-like"/>
    <property type="match status" value="1"/>
</dbReference>
<reference evidence="3 4" key="1">
    <citation type="submission" date="2024-04" db="EMBL/GenBank/DDBJ databases">
        <title>Draft genome sequence of Pseudophaeobacter arcticus NBRC 116598.</title>
        <authorList>
            <person name="Miyakawa T."/>
            <person name="Kusuya Y."/>
            <person name="Miura T."/>
        </authorList>
    </citation>
    <scope>NUCLEOTIDE SEQUENCE [LARGE SCALE GENOMIC DNA]</scope>
    <source>
        <strain evidence="3 4">SU-CL00105</strain>
    </source>
</reference>
<proteinExistence type="inferred from homology"/>
<protein>
    <submittedName>
        <fullName evidence="3">Enoyl-CoA hydratase/isomerase family protein</fullName>
    </submittedName>
</protein>
<evidence type="ECO:0000313" key="3">
    <source>
        <dbReference type="EMBL" id="GAA6194932.1"/>
    </source>
</evidence>
<dbReference type="RefSeq" id="WP_353396615.1">
    <property type="nucleotide sequence ID" value="NZ_BAABWU010000001.1"/>
</dbReference>
<dbReference type="InterPro" id="IPR018376">
    <property type="entry name" value="Enoyl-CoA_hyd/isom_CS"/>
</dbReference>
<name>A0ABQ0AGC7_9RHOB</name>
<gene>
    <name evidence="3" type="ORF">NBRC116598_03760</name>
</gene>
<dbReference type="Pfam" id="PF00378">
    <property type="entry name" value="ECH_1"/>
    <property type="match status" value="1"/>
</dbReference>
<keyword evidence="4" id="KW-1185">Reference proteome</keyword>
<dbReference type="Gene3D" id="3.90.226.10">
    <property type="entry name" value="2-enoyl-CoA Hydratase, Chain A, domain 1"/>
    <property type="match status" value="1"/>
</dbReference>